<evidence type="ECO:0000313" key="3">
    <source>
        <dbReference type="Proteomes" id="UP000324222"/>
    </source>
</evidence>
<dbReference type="Proteomes" id="UP000324222">
    <property type="component" value="Unassembled WGS sequence"/>
</dbReference>
<evidence type="ECO:0000256" key="1">
    <source>
        <dbReference type="SAM" id="MobiDB-lite"/>
    </source>
</evidence>
<gene>
    <name evidence="2" type="ORF">E2C01_085738</name>
</gene>
<accession>A0A5B7J1T6</accession>
<reference evidence="2 3" key="1">
    <citation type="submission" date="2019-05" db="EMBL/GenBank/DDBJ databases">
        <title>Another draft genome of Portunus trituberculatus and its Hox gene families provides insights of decapod evolution.</title>
        <authorList>
            <person name="Jeong J.-H."/>
            <person name="Song I."/>
            <person name="Kim S."/>
            <person name="Choi T."/>
            <person name="Kim D."/>
            <person name="Ryu S."/>
            <person name="Kim W."/>
        </authorList>
    </citation>
    <scope>NUCLEOTIDE SEQUENCE [LARGE SCALE GENOMIC DNA]</scope>
    <source>
        <tissue evidence="2">Muscle</tissue>
    </source>
</reference>
<feature type="compositionally biased region" description="Polar residues" evidence="1">
    <location>
        <begin position="1"/>
        <end position="12"/>
    </location>
</feature>
<protein>
    <submittedName>
        <fullName evidence="2">Uncharacterized protein</fullName>
    </submittedName>
</protein>
<organism evidence="2 3">
    <name type="scientific">Portunus trituberculatus</name>
    <name type="common">Swimming crab</name>
    <name type="synonym">Neptunus trituberculatus</name>
    <dbReference type="NCBI Taxonomy" id="210409"/>
    <lineage>
        <taxon>Eukaryota</taxon>
        <taxon>Metazoa</taxon>
        <taxon>Ecdysozoa</taxon>
        <taxon>Arthropoda</taxon>
        <taxon>Crustacea</taxon>
        <taxon>Multicrustacea</taxon>
        <taxon>Malacostraca</taxon>
        <taxon>Eumalacostraca</taxon>
        <taxon>Eucarida</taxon>
        <taxon>Decapoda</taxon>
        <taxon>Pleocyemata</taxon>
        <taxon>Brachyura</taxon>
        <taxon>Eubrachyura</taxon>
        <taxon>Portunoidea</taxon>
        <taxon>Portunidae</taxon>
        <taxon>Portuninae</taxon>
        <taxon>Portunus</taxon>
    </lineage>
</organism>
<dbReference type="AlphaFoldDB" id="A0A5B7J1T6"/>
<feature type="region of interest" description="Disordered" evidence="1">
    <location>
        <begin position="1"/>
        <end position="51"/>
    </location>
</feature>
<keyword evidence="3" id="KW-1185">Reference proteome</keyword>
<name>A0A5B7J1T6_PORTR</name>
<dbReference type="EMBL" id="VSRR010085412">
    <property type="protein sequence ID" value="MPC90740.1"/>
    <property type="molecule type" value="Genomic_DNA"/>
</dbReference>
<sequence>MTPQQQLHTTPQKEPIEGQGSDSGGATRAAGNGWRVAGGGKQQGEAGRRRRWLGRSLQPAVKFSLVYVALSARQCQNRHTSATLPRSLFLLVVRPSAFDSLSTDLRE</sequence>
<comment type="caution">
    <text evidence="2">The sequence shown here is derived from an EMBL/GenBank/DDBJ whole genome shotgun (WGS) entry which is preliminary data.</text>
</comment>
<evidence type="ECO:0000313" key="2">
    <source>
        <dbReference type="EMBL" id="MPC90740.1"/>
    </source>
</evidence>
<proteinExistence type="predicted"/>